<dbReference type="PANTHER" id="PTHR34584:SF1">
    <property type="entry name" value="NA(+)_H(+) ANTIPORTER SUBUNIT E1"/>
    <property type="match status" value="1"/>
</dbReference>
<comment type="subcellular location">
    <subcellularLocation>
        <location evidence="1">Cell membrane</location>
        <topology evidence="1">Multi-pass membrane protein</topology>
    </subcellularLocation>
</comment>
<keyword evidence="9" id="KW-1185">Reference proteome</keyword>
<evidence type="ECO:0000256" key="4">
    <source>
        <dbReference type="ARBA" id="ARBA00022692"/>
    </source>
</evidence>
<dbReference type="InterPro" id="IPR002758">
    <property type="entry name" value="Cation_antiport_E"/>
</dbReference>
<dbReference type="RefSeq" id="WP_198473881.1">
    <property type="nucleotide sequence ID" value="NZ_JADGMQ010000001.1"/>
</dbReference>
<keyword evidence="6 7" id="KW-0472">Membrane</keyword>
<protein>
    <submittedName>
        <fullName evidence="8">Na+/H+ antiporter subunit E</fullName>
    </submittedName>
</protein>
<proteinExistence type="inferred from homology"/>
<reference evidence="8 9" key="1">
    <citation type="submission" date="2020-10" db="EMBL/GenBank/DDBJ databases">
        <title>Aquamicrobium zhengzhouensis sp. nov., a exopolysaccharide producing bacterium isolated from farmland soil.</title>
        <authorList>
            <person name="Wang X."/>
        </authorList>
    </citation>
    <scope>NUCLEOTIDE SEQUENCE [LARGE SCALE GENOMIC DNA]</scope>
    <source>
        <strain evidence="9">cd-1</strain>
    </source>
</reference>
<keyword evidence="5 7" id="KW-1133">Transmembrane helix</keyword>
<accession>A0ABS0S8G7</accession>
<evidence type="ECO:0000256" key="2">
    <source>
        <dbReference type="ARBA" id="ARBA00006228"/>
    </source>
</evidence>
<evidence type="ECO:0000256" key="6">
    <source>
        <dbReference type="ARBA" id="ARBA00023136"/>
    </source>
</evidence>
<comment type="similarity">
    <text evidence="2">Belongs to the CPA3 antiporters (TC 2.A.63) subunit E family.</text>
</comment>
<gene>
    <name evidence="8" type="ORF">IOD40_02390</name>
</gene>
<evidence type="ECO:0000256" key="5">
    <source>
        <dbReference type="ARBA" id="ARBA00022989"/>
    </source>
</evidence>
<name>A0ABS0S8G7_9HYPH</name>
<evidence type="ECO:0000256" key="7">
    <source>
        <dbReference type="SAM" id="Phobius"/>
    </source>
</evidence>
<dbReference type="Proteomes" id="UP000601789">
    <property type="component" value="Unassembled WGS sequence"/>
</dbReference>
<dbReference type="Pfam" id="PF01899">
    <property type="entry name" value="MNHE"/>
    <property type="match status" value="1"/>
</dbReference>
<dbReference type="NCBIfam" id="NF006520">
    <property type="entry name" value="PRK08965.1-4"/>
    <property type="match status" value="1"/>
</dbReference>
<comment type="caution">
    <text evidence="8">The sequence shown here is derived from an EMBL/GenBank/DDBJ whole genome shotgun (WGS) entry which is preliminary data.</text>
</comment>
<keyword evidence="4 7" id="KW-0812">Transmembrane</keyword>
<dbReference type="EMBL" id="JADGMQ010000001">
    <property type="protein sequence ID" value="MBI1619516.1"/>
    <property type="molecule type" value="Genomic_DNA"/>
</dbReference>
<feature type="transmembrane region" description="Helical" evidence="7">
    <location>
        <begin position="62"/>
        <end position="82"/>
    </location>
</feature>
<evidence type="ECO:0000256" key="1">
    <source>
        <dbReference type="ARBA" id="ARBA00004651"/>
    </source>
</evidence>
<organism evidence="8 9">
    <name type="scientific">Aquamicrobium zhengzhouense</name>
    <dbReference type="NCBI Taxonomy" id="2781738"/>
    <lineage>
        <taxon>Bacteria</taxon>
        <taxon>Pseudomonadati</taxon>
        <taxon>Pseudomonadota</taxon>
        <taxon>Alphaproteobacteria</taxon>
        <taxon>Hyphomicrobiales</taxon>
        <taxon>Phyllobacteriaceae</taxon>
        <taxon>Aquamicrobium</taxon>
    </lineage>
</organism>
<dbReference type="PANTHER" id="PTHR34584">
    <property type="entry name" value="NA(+)/H(+) ANTIPORTER SUBUNIT E1"/>
    <property type="match status" value="1"/>
</dbReference>
<dbReference type="PIRSF" id="PIRSF019239">
    <property type="entry name" value="MrpE"/>
    <property type="match status" value="1"/>
</dbReference>
<keyword evidence="3" id="KW-1003">Cell membrane</keyword>
<sequence length="161" mass="17957">MKRLFPFPLLTVSLIGMWLLLTSFSLGNLILGTAVALLAVQGLVALDPVRPNIKRWDLLPKLLGIVLLDIIRSNIAVVTIILQGKKRARTSGFLSIPLDLRDPVGLAILSVIITSTPGTAWMDYDSAKGTVLLHIFDLVDEAEWMDIIKNRYEHLLREIFE</sequence>
<evidence type="ECO:0000313" key="9">
    <source>
        <dbReference type="Proteomes" id="UP000601789"/>
    </source>
</evidence>
<evidence type="ECO:0000313" key="8">
    <source>
        <dbReference type="EMBL" id="MBI1619516.1"/>
    </source>
</evidence>
<evidence type="ECO:0000256" key="3">
    <source>
        <dbReference type="ARBA" id="ARBA00022475"/>
    </source>
</evidence>